<dbReference type="PANTHER" id="PTHR10566:SF113">
    <property type="entry name" value="PROTEIN ACTIVITY OF BC1 COMPLEX KINASE 7, CHLOROPLASTIC"/>
    <property type="match status" value="1"/>
</dbReference>
<keyword evidence="5" id="KW-1185">Reference proteome</keyword>
<evidence type="ECO:0000259" key="3">
    <source>
        <dbReference type="PROSITE" id="PS50011"/>
    </source>
</evidence>
<evidence type="ECO:0000256" key="2">
    <source>
        <dbReference type="SAM" id="Phobius"/>
    </source>
</evidence>
<dbReference type="PANTHER" id="PTHR10566">
    <property type="entry name" value="CHAPERONE-ACTIVITY OF BC1 COMPLEX CABC1 -RELATED"/>
    <property type="match status" value="1"/>
</dbReference>
<sequence>MLRKQMRHMNRYREIAAAFSRNGLGFIVKELGLDQVFSLPRRLYVRRDQEHTKSLGKRIRAFLEELGPTFIKIGQMASTRPDIIPKDIINELTYLQDEISPISFEDVVQIIEKELGGNVDGTFEEFDSIPLGVASIGQVHEAKLKSGEHVAVKVQRPRVDKQIHTDLEILHELAERAERRFEWAKQYQVVEVVEEFTKAIIDELDYMTEGRNADLMAQQFEEDETVKIPSIYWDYTTKQVLTMEFIEGIKLDQLDELKEKGFDLKWLADRVVHTLFYQVFKDGYFHADPHIGNIFAESEKRIAWMDFGLMGRLSSKMRMHLASLVMAMVKQDSDDMIKAIFKMGVAPEDVDIHELSGDIDRFMIKYYGVPLSELSLGQSITDLFSIANKHQIMIPSDLSLVGKTILTLEGLIEQLDPEFDIIEAAEPFGRDLIREKYNPKRLAKSLYDQIDEYGDVIEDMPEVIRELSHIAKNKKIPIEISIPKAEHFFSKLDTVSNRLSFSIVLLSFSLIMVGLIIGSAIGSQSSLLWDIPAVEIGFVIAVLMVTWLIYSIFRSGRF</sequence>
<feature type="transmembrane region" description="Helical" evidence="2">
    <location>
        <begin position="533"/>
        <end position="553"/>
    </location>
</feature>
<evidence type="ECO:0000313" key="5">
    <source>
        <dbReference type="Proteomes" id="UP001597452"/>
    </source>
</evidence>
<dbReference type="Pfam" id="PF03109">
    <property type="entry name" value="ABC1"/>
    <property type="match status" value="1"/>
</dbReference>
<comment type="similarity">
    <text evidence="1">Belongs to the protein kinase superfamily. ADCK protein kinase family.</text>
</comment>
<dbReference type="Proteomes" id="UP001597452">
    <property type="component" value="Unassembled WGS sequence"/>
</dbReference>
<dbReference type="CDD" id="cd05121">
    <property type="entry name" value="ABC1_ADCK3-like"/>
    <property type="match status" value="1"/>
</dbReference>
<proteinExistence type="inferred from homology"/>
<keyword evidence="2" id="KW-0812">Transmembrane</keyword>
<keyword evidence="4" id="KW-0418">Kinase</keyword>
<dbReference type="SUPFAM" id="SSF56112">
    <property type="entry name" value="Protein kinase-like (PK-like)"/>
    <property type="match status" value="1"/>
</dbReference>
<organism evidence="4 5">
    <name type="scientific">Piscibacillus salipiscarius</name>
    <dbReference type="NCBI Taxonomy" id="299480"/>
    <lineage>
        <taxon>Bacteria</taxon>
        <taxon>Bacillati</taxon>
        <taxon>Bacillota</taxon>
        <taxon>Bacilli</taxon>
        <taxon>Bacillales</taxon>
        <taxon>Bacillaceae</taxon>
        <taxon>Piscibacillus</taxon>
    </lineage>
</organism>
<keyword evidence="2" id="KW-0472">Membrane</keyword>
<reference evidence="5" key="1">
    <citation type="journal article" date="2019" name="Int. J. Syst. Evol. Microbiol.">
        <title>The Global Catalogue of Microorganisms (GCM) 10K type strain sequencing project: providing services to taxonomists for standard genome sequencing and annotation.</title>
        <authorList>
            <consortium name="The Broad Institute Genomics Platform"/>
            <consortium name="The Broad Institute Genome Sequencing Center for Infectious Disease"/>
            <person name="Wu L."/>
            <person name="Ma J."/>
        </authorList>
    </citation>
    <scope>NUCLEOTIDE SEQUENCE [LARGE SCALE GENOMIC DNA]</scope>
    <source>
        <strain evidence="5">TISTR 1571</strain>
    </source>
</reference>
<dbReference type="RefSeq" id="WP_377328647.1">
    <property type="nucleotide sequence ID" value="NZ_JBHUMZ010000019.1"/>
</dbReference>
<dbReference type="InterPro" id="IPR004147">
    <property type="entry name" value="ABC1_dom"/>
</dbReference>
<dbReference type="PROSITE" id="PS50011">
    <property type="entry name" value="PROTEIN_KINASE_DOM"/>
    <property type="match status" value="1"/>
</dbReference>
<dbReference type="InterPro" id="IPR050154">
    <property type="entry name" value="UbiB_kinase"/>
</dbReference>
<keyword evidence="2" id="KW-1133">Transmembrane helix</keyword>
<comment type="caution">
    <text evidence="4">The sequence shown here is derived from an EMBL/GenBank/DDBJ whole genome shotgun (WGS) entry which is preliminary data.</text>
</comment>
<protein>
    <submittedName>
        <fullName evidence="4">ABC1 kinase family protein</fullName>
    </submittedName>
</protein>
<dbReference type="InterPro" id="IPR000719">
    <property type="entry name" value="Prot_kinase_dom"/>
</dbReference>
<name>A0ABW5QA49_9BACI</name>
<accession>A0ABW5QA49</accession>
<evidence type="ECO:0000256" key="1">
    <source>
        <dbReference type="ARBA" id="ARBA00009670"/>
    </source>
</evidence>
<keyword evidence="4" id="KW-0808">Transferase</keyword>
<feature type="transmembrane region" description="Helical" evidence="2">
    <location>
        <begin position="499"/>
        <end position="521"/>
    </location>
</feature>
<dbReference type="EMBL" id="JBHUMZ010000019">
    <property type="protein sequence ID" value="MFD2638874.1"/>
    <property type="molecule type" value="Genomic_DNA"/>
</dbReference>
<feature type="domain" description="Protein kinase" evidence="3">
    <location>
        <begin position="125"/>
        <end position="489"/>
    </location>
</feature>
<dbReference type="InterPro" id="IPR011009">
    <property type="entry name" value="Kinase-like_dom_sf"/>
</dbReference>
<gene>
    <name evidence="4" type="ORF">ACFSW4_08365</name>
</gene>
<evidence type="ECO:0000313" key="4">
    <source>
        <dbReference type="EMBL" id="MFD2638874.1"/>
    </source>
</evidence>
<dbReference type="GO" id="GO:0016301">
    <property type="term" value="F:kinase activity"/>
    <property type="evidence" value="ECO:0007669"/>
    <property type="project" value="UniProtKB-KW"/>
</dbReference>